<dbReference type="Proteomes" id="UP000798046">
    <property type="component" value="Unassembled WGS sequence"/>
</dbReference>
<dbReference type="InterPro" id="IPR036390">
    <property type="entry name" value="WH_DNA-bd_sf"/>
</dbReference>
<dbReference type="SUPFAM" id="SSF46785">
    <property type="entry name" value="Winged helix' DNA-binding domain"/>
    <property type="match status" value="1"/>
</dbReference>
<gene>
    <name evidence="6" type="ORF">F6V30_16685</name>
</gene>
<dbReference type="PROSITE" id="PS51063">
    <property type="entry name" value="HTH_CRP_2"/>
    <property type="match status" value="1"/>
</dbReference>
<dbReference type="Pfam" id="PF00027">
    <property type="entry name" value="cNMP_binding"/>
    <property type="match status" value="1"/>
</dbReference>
<dbReference type="PROSITE" id="PS50042">
    <property type="entry name" value="CNMP_BINDING_3"/>
    <property type="match status" value="1"/>
</dbReference>
<organism evidence="6 7">
    <name type="scientific">Oryzomonas sagensis</name>
    <dbReference type="NCBI Taxonomy" id="2603857"/>
    <lineage>
        <taxon>Bacteria</taxon>
        <taxon>Pseudomonadati</taxon>
        <taxon>Thermodesulfobacteriota</taxon>
        <taxon>Desulfuromonadia</taxon>
        <taxon>Geobacterales</taxon>
        <taxon>Geobacteraceae</taxon>
        <taxon>Oryzomonas</taxon>
    </lineage>
</organism>
<dbReference type="InterPro" id="IPR014710">
    <property type="entry name" value="RmlC-like_jellyroll"/>
</dbReference>
<dbReference type="InterPro" id="IPR036388">
    <property type="entry name" value="WH-like_DNA-bd_sf"/>
</dbReference>
<dbReference type="SMART" id="SM00100">
    <property type="entry name" value="cNMP"/>
    <property type="match status" value="1"/>
</dbReference>
<keyword evidence="1" id="KW-0805">Transcription regulation</keyword>
<name>A0ABQ6TKL7_9BACT</name>
<dbReference type="Gene3D" id="1.10.10.10">
    <property type="entry name" value="Winged helix-like DNA-binding domain superfamily/Winged helix DNA-binding domain"/>
    <property type="match status" value="1"/>
</dbReference>
<dbReference type="PANTHER" id="PTHR24567">
    <property type="entry name" value="CRP FAMILY TRANSCRIPTIONAL REGULATORY PROTEIN"/>
    <property type="match status" value="1"/>
</dbReference>
<evidence type="ECO:0000256" key="1">
    <source>
        <dbReference type="ARBA" id="ARBA00023015"/>
    </source>
</evidence>
<dbReference type="SMART" id="SM00419">
    <property type="entry name" value="HTH_CRP"/>
    <property type="match status" value="1"/>
</dbReference>
<dbReference type="Pfam" id="PF13545">
    <property type="entry name" value="HTH_Crp_2"/>
    <property type="match status" value="1"/>
</dbReference>
<dbReference type="Gene3D" id="2.60.120.10">
    <property type="entry name" value="Jelly Rolls"/>
    <property type="match status" value="1"/>
</dbReference>
<comment type="caution">
    <text evidence="6">The sequence shown here is derived from an EMBL/GenBank/DDBJ whole genome shotgun (WGS) entry which is preliminary data.</text>
</comment>
<evidence type="ECO:0000259" key="5">
    <source>
        <dbReference type="PROSITE" id="PS51063"/>
    </source>
</evidence>
<keyword evidence="7" id="KW-1185">Reference proteome</keyword>
<accession>A0ABQ6TKL7</accession>
<evidence type="ECO:0000313" key="7">
    <source>
        <dbReference type="Proteomes" id="UP000798046"/>
    </source>
</evidence>
<dbReference type="InterPro" id="IPR018490">
    <property type="entry name" value="cNMP-bd_dom_sf"/>
</dbReference>
<reference evidence="6 7" key="1">
    <citation type="journal article" date="2020" name="Microorganisms">
        <title>Description of Three Novel Members in the Family Geobacteraceae, Oryzomonas japonicum gen. nov., sp. nov., Oryzomonas sagensis sp. nov., and Oryzomonas ruber sp. nov.</title>
        <authorList>
            <person name="Xu Z."/>
            <person name="Masuda Y."/>
            <person name="Hayakawa C."/>
            <person name="Ushijima N."/>
            <person name="Kawano K."/>
            <person name="Shiratori Y."/>
            <person name="Senoo K."/>
            <person name="Itoh H."/>
        </authorList>
    </citation>
    <scope>NUCLEOTIDE SEQUENCE [LARGE SCALE GENOMIC DNA]</scope>
    <source>
        <strain evidence="6 7">Red100</strain>
    </source>
</reference>
<keyword evidence="2" id="KW-0238">DNA-binding</keyword>
<dbReference type="PANTHER" id="PTHR24567:SF68">
    <property type="entry name" value="DNA-BINDING TRANSCRIPTIONAL DUAL REGULATOR CRP"/>
    <property type="match status" value="1"/>
</dbReference>
<keyword evidence="3" id="KW-0804">Transcription</keyword>
<dbReference type="PRINTS" id="PR00034">
    <property type="entry name" value="HTHCRP"/>
</dbReference>
<dbReference type="SUPFAM" id="SSF51206">
    <property type="entry name" value="cAMP-binding domain-like"/>
    <property type="match status" value="1"/>
</dbReference>
<dbReference type="InterPro" id="IPR050397">
    <property type="entry name" value="Env_Response_Regulators"/>
</dbReference>
<dbReference type="InterPro" id="IPR000595">
    <property type="entry name" value="cNMP-bd_dom"/>
</dbReference>
<sequence length="237" mass="27111">MIWQANQRLKPDNNIIKNIPFFSGLSAAEISLIESLIVKKHYAKNQIVLFEEDTANYMYFVYSGKVRVVKINEEGKEQIISIHKKNDFFGEMALLDGKTSPATVIAYEDAEIGLLSKSDFERFVLNNDATRHRIIGLLCDRLRDSWAMIKILSFDNAEHRVLAVLERLQDLYGVMDDRGTIINAKLTHQQIASYASVARETVTRILNKLEKDSIIQTLENKSILLTKTFRIKTMTAN</sequence>
<evidence type="ECO:0000313" key="6">
    <source>
        <dbReference type="EMBL" id="KAB0668176.1"/>
    </source>
</evidence>
<feature type="domain" description="HTH crp-type" evidence="5">
    <location>
        <begin position="155"/>
        <end position="229"/>
    </location>
</feature>
<dbReference type="CDD" id="cd00038">
    <property type="entry name" value="CAP_ED"/>
    <property type="match status" value="1"/>
</dbReference>
<protein>
    <submittedName>
        <fullName evidence="6">Crp/Fnr family transcriptional regulator</fullName>
    </submittedName>
</protein>
<evidence type="ECO:0000259" key="4">
    <source>
        <dbReference type="PROSITE" id="PS50042"/>
    </source>
</evidence>
<evidence type="ECO:0000256" key="2">
    <source>
        <dbReference type="ARBA" id="ARBA00023125"/>
    </source>
</evidence>
<dbReference type="RefSeq" id="WP_151158350.1">
    <property type="nucleotide sequence ID" value="NZ_VZRA01000011.1"/>
</dbReference>
<evidence type="ECO:0000256" key="3">
    <source>
        <dbReference type="ARBA" id="ARBA00023163"/>
    </source>
</evidence>
<feature type="domain" description="Cyclic nucleotide-binding" evidence="4">
    <location>
        <begin position="21"/>
        <end position="141"/>
    </location>
</feature>
<dbReference type="InterPro" id="IPR012318">
    <property type="entry name" value="HTH_CRP"/>
</dbReference>
<proteinExistence type="predicted"/>
<dbReference type="EMBL" id="VZRA01000011">
    <property type="protein sequence ID" value="KAB0668176.1"/>
    <property type="molecule type" value="Genomic_DNA"/>
</dbReference>